<sequence length="109" mass="12696">MIPSEETKDFAEQALELYNEDNGTKYKVNEILKVNGFCTQYFHFYITFTVTNGEKEYFQAEVLKDVDGSLDCEIIRPRVMKPAIHLFLIFLEDLQEWIGEAPQLISIPL</sequence>
<dbReference type="Proteomes" id="UP000224567">
    <property type="component" value="Unassembled WGS sequence"/>
</dbReference>
<dbReference type="SUPFAM" id="SSF54403">
    <property type="entry name" value="Cystatin/monellin"/>
    <property type="match status" value="1"/>
</dbReference>
<protein>
    <recommendedName>
        <fullName evidence="3">Cystatin domain-containing protein</fullName>
    </recommendedName>
</protein>
<reference evidence="1 2" key="1">
    <citation type="journal article" date="2017" name="Genome Biol.">
        <title>New reference genome sequences of hot pepper reveal the massive evolution of plant disease-resistance genes by retroduplication.</title>
        <authorList>
            <person name="Kim S."/>
            <person name="Park J."/>
            <person name="Yeom S.I."/>
            <person name="Kim Y.M."/>
            <person name="Seo E."/>
            <person name="Kim K.T."/>
            <person name="Kim M.S."/>
            <person name="Lee J.M."/>
            <person name="Cheong K."/>
            <person name="Shin H.S."/>
            <person name="Kim S.B."/>
            <person name="Han K."/>
            <person name="Lee J."/>
            <person name="Park M."/>
            <person name="Lee H.A."/>
            <person name="Lee H.Y."/>
            <person name="Lee Y."/>
            <person name="Oh S."/>
            <person name="Lee J.H."/>
            <person name="Choi E."/>
            <person name="Choi E."/>
            <person name="Lee S.E."/>
            <person name="Jeon J."/>
            <person name="Kim H."/>
            <person name="Choi G."/>
            <person name="Song H."/>
            <person name="Lee J."/>
            <person name="Lee S.C."/>
            <person name="Kwon J.K."/>
            <person name="Lee H.Y."/>
            <person name="Koo N."/>
            <person name="Hong Y."/>
            <person name="Kim R.W."/>
            <person name="Kang W.H."/>
            <person name="Huh J.H."/>
            <person name="Kang B.C."/>
            <person name="Yang T.J."/>
            <person name="Lee Y.H."/>
            <person name="Bennetzen J.L."/>
            <person name="Choi D."/>
        </authorList>
    </citation>
    <scope>NUCLEOTIDE SEQUENCE [LARGE SCALE GENOMIC DNA]</scope>
    <source>
        <strain evidence="2">cv. PBC81</strain>
    </source>
</reference>
<evidence type="ECO:0000313" key="2">
    <source>
        <dbReference type="Proteomes" id="UP000224567"/>
    </source>
</evidence>
<dbReference type="InterPro" id="IPR006462">
    <property type="entry name" value="MS5"/>
</dbReference>
<accession>A0A2G2XAP3</accession>
<dbReference type="InterPro" id="IPR046350">
    <property type="entry name" value="Cystatin_sf"/>
</dbReference>
<dbReference type="Gene3D" id="3.10.450.10">
    <property type="match status" value="1"/>
</dbReference>
<dbReference type="EMBL" id="MLFT02000003">
    <property type="protein sequence ID" value="PHT54553.1"/>
    <property type="molecule type" value="Genomic_DNA"/>
</dbReference>
<proteinExistence type="predicted"/>
<dbReference type="OrthoDB" id="1034349at2759"/>
<dbReference type="AlphaFoldDB" id="A0A2G2XAP3"/>
<evidence type="ECO:0000313" key="1">
    <source>
        <dbReference type="EMBL" id="PHT54553.1"/>
    </source>
</evidence>
<keyword evidence="2" id="KW-1185">Reference proteome</keyword>
<organism evidence="1 2">
    <name type="scientific">Capsicum baccatum</name>
    <name type="common">Peruvian pepper</name>
    <dbReference type="NCBI Taxonomy" id="33114"/>
    <lineage>
        <taxon>Eukaryota</taxon>
        <taxon>Viridiplantae</taxon>
        <taxon>Streptophyta</taxon>
        <taxon>Embryophyta</taxon>
        <taxon>Tracheophyta</taxon>
        <taxon>Spermatophyta</taxon>
        <taxon>Magnoliopsida</taxon>
        <taxon>eudicotyledons</taxon>
        <taxon>Gunneridae</taxon>
        <taxon>Pentapetalae</taxon>
        <taxon>asterids</taxon>
        <taxon>lamiids</taxon>
        <taxon>Solanales</taxon>
        <taxon>Solanaceae</taxon>
        <taxon>Solanoideae</taxon>
        <taxon>Capsiceae</taxon>
        <taxon>Capsicum</taxon>
    </lineage>
</organism>
<evidence type="ECO:0008006" key="3">
    <source>
        <dbReference type="Google" id="ProtNLM"/>
    </source>
</evidence>
<dbReference type="PANTHER" id="PTHR31260:SF79">
    <property type="entry name" value="CYSTATIN DOMAIN-CONTAINING PROTEIN"/>
    <property type="match status" value="1"/>
</dbReference>
<dbReference type="PANTHER" id="PTHR31260">
    <property type="entry name" value="CYSTATIN/MONELLIN SUPERFAMILY PROTEIN"/>
    <property type="match status" value="1"/>
</dbReference>
<gene>
    <name evidence="1" type="ORF">CQW23_09015</name>
</gene>
<name>A0A2G2XAP3_CAPBA</name>
<reference evidence="2" key="2">
    <citation type="journal article" date="2017" name="J. Anim. Genet.">
        <title>Multiple reference genome sequences of hot pepper reveal the massive evolution of plant disease resistance genes by retroduplication.</title>
        <authorList>
            <person name="Kim S."/>
            <person name="Park J."/>
            <person name="Yeom S.-I."/>
            <person name="Kim Y.-M."/>
            <person name="Seo E."/>
            <person name="Kim K.-T."/>
            <person name="Kim M.-S."/>
            <person name="Lee J.M."/>
            <person name="Cheong K."/>
            <person name="Shin H.-S."/>
            <person name="Kim S.-B."/>
            <person name="Han K."/>
            <person name="Lee J."/>
            <person name="Park M."/>
            <person name="Lee H.-A."/>
            <person name="Lee H.-Y."/>
            <person name="Lee Y."/>
            <person name="Oh S."/>
            <person name="Lee J.H."/>
            <person name="Choi E."/>
            <person name="Choi E."/>
            <person name="Lee S.E."/>
            <person name="Jeon J."/>
            <person name="Kim H."/>
            <person name="Choi G."/>
            <person name="Song H."/>
            <person name="Lee J."/>
            <person name="Lee S.-C."/>
            <person name="Kwon J.-K."/>
            <person name="Lee H.-Y."/>
            <person name="Koo N."/>
            <person name="Hong Y."/>
            <person name="Kim R.W."/>
            <person name="Kang W.-H."/>
            <person name="Huh J.H."/>
            <person name="Kang B.-C."/>
            <person name="Yang T.-J."/>
            <person name="Lee Y.-H."/>
            <person name="Bennetzen J.L."/>
            <person name="Choi D."/>
        </authorList>
    </citation>
    <scope>NUCLEOTIDE SEQUENCE [LARGE SCALE GENOMIC DNA]</scope>
    <source>
        <strain evidence="2">cv. PBC81</strain>
    </source>
</reference>
<comment type="caution">
    <text evidence="1">The sequence shown here is derived from an EMBL/GenBank/DDBJ whole genome shotgun (WGS) entry which is preliminary data.</text>
</comment>